<dbReference type="EnsemblPlants" id="EMT01558">
    <property type="protein sequence ID" value="EMT01558"/>
    <property type="gene ID" value="F775_02179"/>
</dbReference>
<organism evidence="2">
    <name type="scientific">Aegilops tauschii</name>
    <name type="common">Tausch's goatgrass</name>
    <name type="synonym">Aegilops squarrosa</name>
    <dbReference type="NCBI Taxonomy" id="37682"/>
    <lineage>
        <taxon>Eukaryota</taxon>
        <taxon>Viridiplantae</taxon>
        <taxon>Streptophyta</taxon>
        <taxon>Embryophyta</taxon>
        <taxon>Tracheophyta</taxon>
        <taxon>Spermatophyta</taxon>
        <taxon>Magnoliopsida</taxon>
        <taxon>Liliopsida</taxon>
        <taxon>Poales</taxon>
        <taxon>Poaceae</taxon>
        <taxon>BOP clade</taxon>
        <taxon>Pooideae</taxon>
        <taxon>Triticodae</taxon>
        <taxon>Triticeae</taxon>
        <taxon>Triticinae</taxon>
        <taxon>Aegilops</taxon>
    </lineage>
</organism>
<feature type="region of interest" description="Disordered" evidence="1">
    <location>
        <begin position="210"/>
        <end position="251"/>
    </location>
</feature>
<dbReference type="Gene3D" id="1.25.10.10">
    <property type="entry name" value="Leucine-rich Repeat Variant"/>
    <property type="match status" value="1"/>
</dbReference>
<dbReference type="SUPFAM" id="SSF48371">
    <property type="entry name" value="ARM repeat"/>
    <property type="match status" value="1"/>
</dbReference>
<accession>N1QST6</accession>
<name>N1QST6_AEGTA</name>
<dbReference type="AlphaFoldDB" id="N1QST6"/>
<dbReference type="InterPro" id="IPR011989">
    <property type="entry name" value="ARM-like"/>
</dbReference>
<protein>
    <submittedName>
        <fullName evidence="2">Uncharacterized protein</fullName>
    </submittedName>
</protein>
<proteinExistence type="predicted"/>
<feature type="compositionally biased region" description="Acidic residues" evidence="1">
    <location>
        <begin position="222"/>
        <end position="233"/>
    </location>
</feature>
<reference evidence="2" key="1">
    <citation type="submission" date="2015-06" db="UniProtKB">
        <authorList>
            <consortium name="EnsemblPlants"/>
        </authorList>
    </citation>
    <scope>IDENTIFICATION</scope>
</reference>
<dbReference type="PANTHER" id="PTHR33115:SF77">
    <property type="entry name" value="CONDENSIN COMPLEX SUBUNIT 1 C-TERMINAL DOMAIN-CONTAINING PROTEIN"/>
    <property type="match status" value="1"/>
</dbReference>
<evidence type="ECO:0000313" key="2">
    <source>
        <dbReference type="EnsemblPlants" id="EMT01558"/>
    </source>
</evidence>
<dbReference type="PANTHER" id="PTHR33115">
    <property type="entry name" value="ARM REPEAT SUPERFAMILY PROTEIN"/>
    <property type="match status" value="1"/>
</dbReference>
<evidence type="ECO:0000256" key="1">
    <source>
        <dbReference type="SAM" id="MobiDB-lite"/>
    </source>
</evidence>
<sequence>MSAWQDLVNGGFRVVHRLIRATEWTGRRLAHEISCSEQAVSNLERILDQGSTASQTLQIQAIEILTELALDPPINLATETKEKLINKQLKVFLNEGTEENLKVTAGKTLALLSKTATISVCIMSKYNNIADQVTEMLDAKNKIIYRTIAAEILENLCTHHAMDTEHVRDTLLPKVLTEVLTSKKKPPSEASQRQFPWWARLLMRRHLSVEQRRKRKSKASGDVDENPQQDDEENQHFEHNSQINLSEQKETHTATMELKEALLSLTLVICDKLIISADDFDDVARNVSSGEVMRRGQYSAHFKDQKFMETLSKASTIMSNLESCMLFAGTDCGAKKTARPLLSDLVKEAQALAA</sequence>
<dbReference type="InterPro" id="IPR016024">
    <property type="entry name" value="ARM-type_fold"/>
</dbReference>